<keyword evidence="3" id="KW-1185">Reference proteome</keyword>
<sequence length="187" mass="21734">MEPDIENMTISEYPEYEAANKRRLWDDVRSRRSPINYNEADVDSFHQNKKEDQEEDGDDGDTFDMWDITVEDVEWIRNFFNVPDEIDEIVQSLILEPIYTTPPNDDYVAPATKSILGELLEEFGDEILNVTMVDDEADFNTTKDLEELERLLAKEPQSNFMEIQVVVLARSSVLACCNKDNDEIRID</sequence>
<feature type="compositionally biased region" description="Acidic residues" evidence="1">
    <location>
        <begin position="53"/>
        <end position="62"/>
    </location>
</feature>
<protein>
    <submittedName>
        <fullName evidence="2">Uncharacterized protein</fullName>
    </submittedName>
</protein>
<comment type="caution">
    <text evidence="2">The sequence shown here is derived from an EMBL/GenBank/DDBJ whole genome shotgun (WGS) entry which is preliminary data.</text>
</comment>
<feature type="region of interest" description="Disordered" evidence="1">
    <location>
        <begin position="36"/>
        <end position="62"/>
    </location>
</feature>
<reference evidence="2" key="2">
    <citation type="submission" date="2022-01" db="EMBL/GenBank/DDBJ databases">
        <authorList>
            <person name="Yamashiro T."/>
            <person name="Shiraishi A."/>
            <person name="Satake H."/>
            <person name="Nakayama K."/>
        </authorList>
    </citation>
    <scope>NUCLEOTIDE SEQUENCE</scope>
</reference>
<accession>A0ABQ4XAP4</accession>
<gene>
    <name evidence="2" type="ORF">Tco_0656671</name>
</gene>
<name>A0ABQ4XAP4_9ASTR</name>
<reference evidence="2" key="1">
    <citation type="journal article" date="2022" name="Int. J. Mol. Sci.">
        <title>Draft Genome of Tanacetum Coccineum: Genomic Comparison of Closely Related Tanacetum-Family Plants.</title>
        <authorList>
            <person name="Yamashiro T."/>
            <person name="Shiraishi A."/>
            <person name="Nakayama K."/>
            <person name="Satake H."/>
        </authorList>
    </citation>
    <scope>NUCLEOTIDE SEQUENCE</scope>
</reference>
<proteinExistence type="predicted"/>
<dbReference type="Proteomes" id="UP001151760">
    <property type="component" value="Unassembled WGS sequence"/>
</dbReference>
<organism evidence="2 3">
    <name type="scientific">Tanacetum coccineum</name>
    <dbReference type="NCBI Taxonomy" id="301880"/>
    <lineage>
        <taxon>Eukaryota</taxon>
        <taxon>Viridiplantae</taxon>
        <taxon>Streptophyta</taxon>
        <taxon>Embryophyta</taxon>
        <taxon>Tracheophyta</taxon>
        <taxon>Spermatophyta</taxon>
        <taxon>Magnoliopsida</taxon>
        <taxon>eudicotyledons</taxon>
        <taxon>Gunneridae</taxon>
        <taxon>Pentapetalae</taxon>
        <taxon>asterids</taxon>
        <taxon>campanulids</taxon>
        <taxon>Asterales</taxon>
        <taxon>Asteraceae</taxon>
        <taxon>Asteroideae</taxon>
        <taxon>Anthemideae</taxon>
        <taxon>Anthemidinae</taxon>
        <taxon>Tanacetum</taxon>
    </lineage>
</organism>
<evidence type="ECO:0000313" key="3">
    <source>
        <dbReference type="Proteomes" id="UP001151760"/>
    </source>
</evidence>
<feature type="compositionally biased region" description="Basic and acidic residues" evidence="1">
    <location>
        <begin position="43"/>
        <end position="52"/>
    </location>
</feature>
<dbReference type="EMBL" id="BQNB010009323">
    <property type="protein sequence ID" value="GJS61887.1"/>
    <property type="molecule type" value="Genomic_DNA"/>
</dbReference>
<evidence type="ECO:0000313" key="2">
    <source>
        <dbReference type="EMBL" id="GJS61887.1"/>
    </source>
</evidence>
<evidence type="ECO:0000256" key="1">
    <source>
        <dbReference type="SAM" id="MobiDB-lite"/>
    </source>
</evidence>